<evidence type="ECO:0000313" key="1">
    <source>
        <dbReference type="EMBL" id="KAJ8012032.1"/>
    </source>
</evidence>
<dbReference type="EMBL" id="CM055732">
    <property type="protein sequence ID" value="KAJ8012032.1"/>
    <property type="molecule type" value="Genomic_DNA"/>
</dbReference>
<evidence type="ECO:0000313" key="2">
    <source>
        <dbReference type="Proteomes" id="UP001157502"/>
    </source>
</evidence>
<protein>
    <submittedName>
        <fullName evidence="1">Uncharacterized protein</fullName>
    </submittedName>
</protein>
<comment type="caution">
    <text evidence="1">The sequence shown here is derived from an EMBL/GenBank/DDBJ whole genome shotgun (WGS) entry which is preliminary data.</text>
</comment>
<gene>
    <name evidence="1" type="ORF">DPEC_G00064480</name>
</gene>
<keyword evidence="2" id="KW-1185">Reference proteome</keyword>
<sequence>MYNLGTLPGACETRFASEPQLSGLLHPLQEHQPTEKYFVDIWNGGLEPQGFIRKARGSGTSTTCRMQRTR</sequence>
<organism evidence="1 2">
    <name type="scientific">Dallia pectoralis</name>
    <name type="common">Alaska blackfish</name>
    <dbReference type="NCBI Taxonomy" id="75939"/>
    <lineage>
        <taxon>Eukaryota</taxon>
        <taxon>Metazoa</taxon>
        <taxon>Chordata</taxon>
        <taxon>Craniata</taxon>
        <taxon>Vertebrata</taxon>
        <taxon>Euteleostomi</taxon>
        <taxon>Actinopterygii</taxon>
        <taxon>Neopterygii</taxon>
        <taxon>Teleostei</taxon>
        <taxon>Protacanthopterygii</taxon>
        <taxon>Esociformes</taxon>
        <taxon>Umbridae</taxon>
        <taxon>Dallia</taxon>
    </lineage>
</organism>
<accession>A0ACC2H7Z4</accession>
<name>A0ACC2H7Z4_DALPE</name>
<dbReference type="Proteomes" id="UP001157502">
    <property type="component" value="Chromosome 5"/>
</dbReference>
<reference evidence="1" key="1">
    <citation type="submission" date="2021-05" db="EMBL/GenBank/DDBJ databases">
        <authorList>
            <person name="Pan Q."/>
            <person name="Jouanno E."/>
            <person name="Zahm M."/>
            <person name="Klopp C."/>
            <person name="Cabau C."/>
            <person name="Louis A."/>
            <person name="Berthelot C."/>
            <person name="Parey E."/>
            <person name="Roest Crollius H."/>
            <person name="Montfort J."/>
            <person name="Robinson-Rechavi M."/>
            <person name="Bouchez O."/>
            <person name="Lampietro C."/>
            <person name="Lopez Roques C."/>
            <person name="Donnadieu C."/>
            <person name="Postlethwait J."/>
            <person name="Bobe J."/>
            <person name="Dillon D."/>
            <person name="Chandos A."/>
            <person name="von Hippel F."/>
            <person name="Guiguen Y."/>
        </authorList>
    </citation>
    <scope>NUCLEOTIDE SEQUENCE</scope>
    <source>
        <strain evidence="1">YG-Jan2019</strain>
    </source>
</reference>
<proteinExistence type="predicted"/>